<proteinExistence type="predicted"/>
<gene>
    <name evidence="1" type="ORF">K3G42_004028</name>
</gene>
<protein>
    <submittedName>
        <fullName evidence="1">Uncharacterized protein</fullName>
    </submittedName>
</protein>
<organism evidence="1 2">
    <name type="scientific">Sphaerodactylus townsendi</name>
    <dbReference type="NCBI Taxonomy" id="933632"/>
    <lineage>
        <taxon>Eukaryota</taxon>
        <taxon>Metazoa</taxon>
        <taxon>Chordata</taxon>
        <taxon>Craniata</taxon>
        <taxon>Vertebrata</taxon>
        <taxon>Euteleostomi</taxon>
        <taxon>Lepidosauria</taxon>
        <taxon>Squamata</taxon>
        <taxon>Bifurcata</taxon>
        <taxon>Gekkota</taxon>
        <taxon>Sphaerodactylidae</taxon>
        <taxon>Sphaerodactylus</taxon>
    </lineage>
</organism>
<accession>A0ACB8FFV1</accession>
<name>A0ACB8FFV1_9SAUR</name>
<evidence type="ECO:0000313" key="2">
    <source>
        <dbReference type="Proteomes" id="UP000827872"/>
    </source>
</evidence>
<sequence length="238" mass="26999">MAPTSFDDQYKGCEDKMAANLKELNRTEFDNNRIFAKAWQLAEREISLSPPAGLKQEYAIALAAYTIQQPNLYEVFNKAVTEAGKNTDYYLNSFHFKTFHFLLTRAIQVLGAKAAPKCYSVYRGVKKFLVPGGSKMIRFGHFTSSSLKREVALQFGEDTFFTIETCRGVSIKAISFYPEEDEVLIPPYEKFEVIKFTKTPNTNFIHLRSLGESTTYNCVFVKDSLGSTSKSLDCYKAQ</sequence>
<evidence type="ECO:0000313" key="1">
    <source>
        <dbReference type="EMBL" id="KAH8004137.1"/>
    </source>
</evidence>
<dbReference type="Proteomes" id="UP000827872">
    <property type="component" value="Linkage Group LG04"/>
</dbReference>
<keyword evidence="2" id="KW-1185">Reference proteome</keyword>
<comment type="caution">
    <text evidence="1">The sequence shown here is derived from an EMBL/GenBank/DDBJ whole genome shotgun (WGS) entry which is preliminary data.</text>
</comment>
<dbReference type="EMBL" id="CM037617">
    <property type="protein sequence ID" value="KAH8004137.1"/>
    <property type="molecule type" value="Genomic_DNA"/>
</dbReference>
<reference evidence="1" key="1">
    <citation type="submission" date="2021-08" db="EMBL/GenBank/DDBJ databases">
        <title>The first chromosome-level gecko genome reveals the dynamic sex chromosomes of Neotropical dwarf geckos (Sphaerodactylidae: Sphaerodactylus).</title>
        <authorList>
            <person name="Pinto B.J."/>
            <person name="Keating S.E."/>
            <person name="Gamble T."/>
        </authorList>
    </citation>
    <scope>NUCLEOTIDE SEQUENCE</scope>
    <source>
        <strain evidence="1">TG3544</strain>
    </source>
</reference>